<dbReference type="Pfam" id="PF10946">
    <property type="entry name" value="DUF2625"/>
    <property type="match status" value="1"/>
</dbReference>
<sequence>MKSLEELINKEDPGWPFVKEWIAEAKNNIKILMKDVQKANDALFRTQVTTRSPMGAIIFESGGIVVEDGWIRILGSGCESLERSLPYWNKGKSFIEFGDIPSFFLVADDAVGGFFAINGGSLGENMGKIYYLAPDTLEWEDLDMTYSDFLFFCFSGDMDSFYQNLRWNNWRDDIANLCGDEVFTFYPFLWTKQGKDINTVTRKNVPIEEHYHLTIDLQKQLSSN</sequence>
<gene>
    <name evidence="1" type="ORF">DI598_20580</name>
</gene>
<reference evidence="1 2" key="1">
    <citation type="submission" date="2017-11" db="EMBL/GenBank/DDBJ databases">
        <title>Infants hospitalized years apart are colonized by the same room-sourced microbial strains.</title>
        <authorList>
            <person name="Brooks B."/>
            <person name="Olm M.R."/>
            <person name="Firek B.A."/>
            <person name="Baker R."/>
            <person name="Thomas B.C."/>
            <person name="Morowitz M.J."/>
            <person name="Banfield J.F."/>
        </authorList>
    </citation>
    <scope>NUCLEOTIDE SEQUENCE [LARGE SCALE GENOMIC DNA]</scope>
    <source>
        <strain evidence="1">S2_009_000_R2_76</strain>
    </source>
</reference>
<dbReference type="NCBIfam" id="NF008498">
    <property type="entry name" value="PRK11408.1-5"/>
    <property type="match status" value="1"/>
</dbReference>
<organism evidence="1 2">
    <name type="scientific">Pseudopedobacter saltans</name>
    <dbReference type="NCBI Taxonomy" id="151895"/>
    <lineage>
        <taxon>Bacteria</taxon>
        <taxon>Pseudomonadati</taxon>
        <taxon>Bacteroidota</taxon>
        <taxon>Sphingobacteriia</taxon>
        <taxon>Sphingobacteriales</taxon>
        <taxon>Sphingobacteriaceae</taxon>
        <taxon>Pseudopedobacter</taxon>
    </lineage>
</organism>
<dbReference type="EMBL" id="QFOI01000738">
    <property type="protein sequence ID" value="PZP38608.1"/>
    <property type="molecule type" value="Genomic_DNA"/>
</dbReference>
<protein>
    <recommendedName>
        <fullName evidence="3">DUF2625 domain-containing protein</fullName>
    </recommendedName>
</protein>
<name>A0A2W5E6L4_9SPHI</name>
<evidence type="ECO:0000313" key="1">
    <source>
        <dbReference type="EMBL" id="PZP38608.1"/>
    </source>
</evidence>
<comment type="caution">
    <text evidence="1">The sequence shown here is derived from an EMBL/GenBank/DDBJ whole genome shotgun (WGS) entry which is preliminary data.</text>
</comment>
<evidence type="ECO:0008006" key="3">
    <source>
        <dbReference type="Google" id="ProtNLM"/>
    </source>
</evidence>
<evidence type="ECO:0000313" key="2">
    <source>
        <dbReference type="Proteomes" id="UP000249645"/>
    </source>
</evidence>
<dbReference type="InterPro" id="IPR021239">
    <property type="entry name" value="DUF2625"/>
</dbReference>
<dbReference type="Proteomes" id="UP000249645">
    <property type="component" value="Unassembled WGS sequence"/>
</dbReference>
<accession>A0A2W5E6L4</accession>
<dbReference type="AlphaFoldDB" id="A0A2W5E6L4"/>
<proteinExistence type="predicted"/>